<dbReference type="WormBase" id="CBG15339">
    <property type="protein sequence ID" value="CBP40088"/>
    <property type="gene ID" value="WBGene00035638"/>
</dbReference>
<dbReference type="KEGG" id="cbr:CBG_15339"/>
<evidence type="ECO:0000259" key="2">
    <source>
        <dbReference type="PROSITE" id="PS50835"/>
    </source>
</evidence>
<feature type="compositionally biased region" description="Low complexity" evidence="1">
    <location>
        <begin position="63"/>
        <end position="74"/>
    </location>
</feature>
<dbReference type="STRING" id="6238.A8XLZ3"/>
<name>A8XLZ3_CAEBR</name>
<dbReference type="Proteomes" id="UP000008549">
    <property type="component" value="Unassembled WGS sequence"/>
</dbReference>
<reference evidence="3 4" key="2">
    <citation type="journal article" date="2011" name="PLoS Genet.">
        <title>Caenorhabditis briggsae recombinant inbred line genotypes reveal inter-strain incompatibility and the evolution of recombination.</title>
        <authorList>
            <person name="Ross J.A."/>
            <person name="Koboldt D.C."/>
            <person name="Staisch J.E."/>
            <person name="Chamberlin H.M."/>
            <person name="Gupta B.P."/>
            <person name="Miller R.D."/>
            <person name="Baird S.E."/>
            <person name="Haag E.S."/>
        </authorList>
    </citation>
    <scope>NUCLEOTIDE SEQUENCE [LARGE SCALE GENOMIC DNA]</scope>
    <source>
        <strain evidence="3 4">AF16</strain>
    </source>
</reference>
<dbReference type="EMBL" id="HE601407">
    <property type="protein sequence ID" value="CAP33668.2"/>
    <property type="molecule type" value="Genomic_DNA"/>
</dbReference>
<dbReference type="Pfam" id="PF07679">
    <property type="entry name" value="I-set"/>
    <property type="match status" value="1"/>
</dbReference>
<dbReference type="eggNOG" id="KOG0613">
    <property type="taxonomic scope" value="Eukaryota"/>
</dbReference>
<dbReference type="FunCoup" id="A8XLZ3">
    <property type="interactions" value="12"/>
</dbReference>
<dbReference type="CTD" id="8585152"/>
<proteinExistence type="predicted"/>
<dbReference type="SUPFAM" id="SSF48726">
    <property type="entry name" value="Immunoglobulin"/>
    <property type="match status" value="1"/>
</dbReference>
<evidence type="ECO:0000313" key="5">
    <source>
        <dbReference type="WormBase" id="CBG15339"/>
    </source>
</evidence>
<dbReference type="HOGENOM" id="CLU_072667_0_0_1"/>
<dbReference type="InParanoid" id="A8XLZ3"/>
<feature type="domain" description="Ig-like" evidence="2">
    <location>
        <begin position="183"/>
        <end position="254"/>
    </location>
</feature>
<dbReference type="Gene3D" id="2.60.40.10">
    <property type="entry name" value="Immunoglobulins"/>
    <property type="match status" value="1"/>
</dbReference>
<dbReference type="OMA" id="PHYSESC"/>
<dbReference type="RefSeq" id="XP_045095695.1">
    <property type="nucleotide sequence ID" value="XM_045244694.1"/>
</dbReference>
<dbReference type="AlphaFoldDB" id="A8XLZ3"/>
<accession>A8XLZ3</accession>
<sequence length="331" mass="37082">MHSSLNRKDIEDFWRRSNSICDQDPPSDPENLHVQVRRMSLADFTGLAPQQKITDIEPPTWKSSSSQSSLINSFSTRRRSVLSNDILDSPSRRLSPRIDEEMDVQTAVQRLRQIETKNTEMKPVTSSDPSSSTSSSVSPEDVAAEKKRANDFIHRIQHAARQLNQPQEYSIRDAFWDRSEAQPRFIVKPYGTEVAEGQSANFYCRVIASSPPVVTWHKDDRELKQSVKLPTYSESCPTVRSLLSEIVAASHSLSAAIHQLKSSNLVYNAELLSKELPQVFISLISFVSKLDTQAMTANMSTPSRKTSLISSSFSQLIANLNVLNRAISSSV</sequence>
<evidence type="ECO:0000313" key="3">
    <source>
        <dbReference type="EMBL" id="CAP33668.2"/>
    </source>
</evidence>
<evidence type="ECO:0000256" key="1">
    <source>
        <dbReference type="SAM" id="MobiDB-lite"/>
    </source>
</evidence>
<evidence type="ECO:0000313" key="4">
    <source>
        <dbReference type="Proteomes" id="UP000008549"/>
    </source>
</evidence>
<protein>
    <submittedName>
        <fullName evidence="3">Protein CBG15339</fullName>
    </submittedName>
</protein>
<gene>
    <name evidence="3 5" type="ORF">CBG15339</name>
    <name evidence="3" type="ORF">CBG_15339</name>
</gene>
<dbReference type="InterPro" id="IPR036179">
    <property type="entry name" value="Ig-like_dom_sf"/>
</dbReference>
<dbReference type="GeneID" id="8585152"/>
<feature type="region of interest" description="Disordered" evidence="1">
    <location>
        <begin position="113"/>
        <end position="145"/>
    </location>
</feature>
<keyword evidence="4" id="KW-1185">Reference proteome</keyword>
<dbReference type="PROSITE" id="PS50835">
    <property type="entry name" value="IG_LIKE"/>
    <property type="match status" value="1"/>
</dbReference>
<reference evidence="3 4" key="1">
    <citation type="journal article" date="2003" name="PLoS Biol.">
        <title>The genome sequence of Caenorhabditis briggsae: a platform for comparative genomics.</title>
        <authorList>
            <person name="Stein L.D."/>
            <person name="Bao Z."/>
            <person name="Blasiar D."/>
            <person name="Blumenthal T."/>
            <person name="Brent M.R."/>
            <person name="Chen N."/>
            <person name="Chinwalla A."/>
            <person name="Clarke L."/>
            <person name="Clee C."/>
            <person name="Coghlan A."/>
            <person name="Coulson A."/>
            <person name="D'Eustachio P."/>
            <person name="Fitch D.H."/>
            <person name="Fulton L.A."/>
            <person name="Fulton R.E."/>
            <person name="Griffiths-Jones S."/>
            <person name="Harris T.W."/>
            <person name="Hillier L.W."/>
            <person name="Kamath R."/>
            <person name="Kuwabara P.E."/>
            <person name="Mardis E.R."/>
            <person name="Marra M.A."/>
            <person name="Miner T.L."/>
            <person name="Minx P."/>
            <person name="Mullikin J.C."/>
            <person name="Plumb R.W."/>
            <person name="Rogers J."/>
            <person name="Schein J.E."/>
            <person name="Sohrmann M."/>
            <person name="Spieth J."/>
            <person name="Stajich J.E."/>
            <person name="Wei C."/>
            <person name="Willey D."/>
            <person name="Wilson R.K."/>
            <person name="Durbin R."/>
            <person name="Waterston R.H."/>
        </authorList>
    </citation>
    <scope>NUCLEOTIDE SEQUENCE [LARGE SCALE GENOMIC DNA]</scope>
    <source>
        <strain evidence="3 4">AF16</strain>
    </source>
</reference>
<feature type="compositionally biased region" description="Low complexity" evidence="1">
    <location>
        <begin position="123"/>
        <end position="139"/>
    </location>
</feature>
<organism evidence="3 4">
    <name type="scientific">Caenorhabditis briggsae</name>
    <dbReference type="NCBI Taxonomy" id="6238"/>
    <lineage>
        <taxon>Eukaryota</taxon>
        <taxon>Metazoa</taxon>
        <taxon>Ecdysozoa</taxon>
        <taxon>Nematoda</taxon>
        <taxon>Chromadorea</taxon>
        <taxon>Rhabditida</taxon>
        <taxon>Rhabditina</taxon>
        <taxon>Rhabditomorpha</taxon>
        <taxon>Rhabditoidea</taxon>
        <taxon>Rhabditidae</taxon>
        <taxon>Peloderinae</taxon>
        <taxon>Caenorhabditis</taxon>
    </lineage>
</organism>
<dbReference type="InterPro" id="IPR013783">
    <property type="entry name" value="Ig-like_fold"/>
</dbReference>
<feature type="region of interest" description="Disordered" evidence="1">
    <location>
        <begin position="55"/>
        <end position="74"/>
    </location>
</feature>
<dbReference type="InterPro" id="IPR013098">
    <property type="entry name" value="Ig_I-set"/>
</dbReference>
<dbReference type="InterPro" id="IPR007110">
    <property type="entry name" value="Ig-like_dom"/>
</dbReference>